<dbReference type="AlphaFoldDB" id="A0A6M3JMH2"/>
<accession>A0A6M3JMH2</accession>
<name>A0A6M3JMH2_9ZZZZ</name>
<dbReference type="EMBL" id="MT141773">
    <property type="protein sequence ID" value="QJA70212.1"/>
    <property type="molecule type" value="Genomic_DNA"/>
</dbReference>
<evidence type="ECO:0000313" key="1">
    <source>
        <dbReference type="EMBL" id="QJA70212.1"/>
    </source>
</evidence>
<reference evidence="1" key="1">
    <citation type="submission" date="2020-03" db="EMBL/GenBank/DDBJ databases">
        <title>The deep terrestrial virosphere.</title>
        <authorList>
            <person name="Holmfeldt K."/>
            <person name="Nilsson E."/>
            <person name="Simone D."/>
            <person name="Lopez-Fernandez M."/>
            <person name="Wu X."/>
            <person name="de Brujin I."/>
            <person name="Lundin D."/>
            <person name="Andersson A."/>
            <person name="Bertilsson S."/>
            <person name="Dopson M."/>
        </authorList>
    </citation>
    <scope>NUCLEOTIDE SEQUENCE</scope>
    <source>
        <strain evidence="1">MM415A03888</strain>
    </source>
</reference>
<organism evidence="1">
    <name type="scientific">viral metagenome</name>
    <dbReference type="NCBI Taxonomy" id="1070528"/>
    <lineage>
        <taxon>unclassified sequences</taxon>
        <taxon>metagenomes</taxon>
        <taxon>organismal metagenomes</taxon>
    </lineage>
</organism>
<gene>
    <name evidence="1" type="ORF">MM415A03888_0006</name>
</gene>
<protein>
    <submittedName>
        <fullName evidence="1">Uncharacterized protein</fullName>
    </submittedName>
</protein>
<sequence length="166" mass="18855">MIQEIKLMKRLDVKQRTTKKTGKTCNVVTYEAIVNGDVINVDVWDWQDKTAEGQTWTATINKTKNPKFNDTAFLDEIVNEDNNLNETRYEDIDDNPLIDDKPKPKPAFTATISTPEGTFPAVYTDFTHRTNALDAACKAVRGLTREVKAHEIIAMAQEFEAYLRGE</sequence>
<proteinExistence type="predicted"/>